<feature type="non-terminal residue" evidence="2">
    <location>
        <position position="1"/>
    </location>
</feature>
<keyword evidence="1" id="KW-1133">Transmembrane helix</keyword>
<dbReference type="PANTHER" id="PTHR47165:SF4">
    <property type="entry name" value="OS03G0429900 PROTEIN"/>
    <property type="match status" value="1"/>
</dbReference>
<feature type="non-terminal residue" evidence="2">
    <location>
        <position position="482"/>
    </location>
</feature>
<feature type="transmembrane region" description="Helical" evidence="1">
    <location>
        <begin position="121"/>
        <end position="139"/>
    </location>
</feature>
<dbReference type="EMBL" id="JAGKQM010000018">
    <property type="protein sequence ID" value="KAH0862832.1"/>
    <property type="molecule type" value="Genomic_DNA"/>
</dbReference>
<evidence type="ECO:0000256" key="1">
    <source>
        <dbReference type="SAM" id="Phobius"/>
    </source>
</evidence>
<accession>A0ABQ7Y3S0</accession>
<protein>
    <submittedName>
        <fullName evidence="2">Uncharacterized protein</fullName>
    </submittedName>
</protein>
<dbReference type="InterPro" id="IPR012340">
    <property type="entry name" value="NA-bd_OB-fold"/>
</dbReference>
<keyword evidence="1" id="KW-0472">Membrane</keyword>
<evidence type="ECO:0000313" key="2">
    <source>
        <dbReference type="EMBL" id="KAH0862832.1"/>
    </source>
</evidence>
<proteinExistence type="predicted"/>
<dbReference type="PANTHER" id="PTHR47165">
    <property type="entry name" value="OS03G0429900 PROTEIN"/>
    <property type="match status" value="1"/>
</dbReference>
<comment type="caution">
    <text evidence="2">The sequence shown here is derived from an EMBL/GenBank/DDBJ whole genome shotgun (WGS) entry which is preliminary data.</text>
</comment>
<evidence type="ECO:0000313" key="3">
    <source>
        <dbReference type="Proteomes" id="UP000824890"/>
    </source>
</evidence>
<organism evidence="2 3">
    <name type="scientific">Brassica napus</name>
    <name type="common">Rape</name>
    <dbReference type="NCBI Taxonomy" id="3708"/>
    <lineage>
        <taxon>Eukaryota</taxon>
        <taxon>Viridiplantae</taxon>
        <taxon>Streptophyta</taxon>
        <taxon>Embryophyta</taxon>
        <taxon>Tracheophyta</taxon>
        <taxon>Spermatophyta</taxon>
        <taxon>Magnoliopsida</taxon>
        <taxon>eudicotyledons</taxon>
        <taxon>Gunneridae</taxon>
        <taxon>Pentapetalae</taxon>
        <taxon>rosids</taxon>
        <taxon>malvids</taxon>
        <taxon>Brassicales</taxon>
        <taxon>Brassicaceae</taxon>
        <taxon>Brassiceae</taxon>
        <taxon>Brassica</taxon>
    </lineage>
</organism>
<sequence>KMANAVIFFSNLKTERCSSTVQVRYRFWEARNVPARPERMGVDMLLLDSQYRQRSTAEDVILDISREFEFVEQRFIGTSARNMENLDSTPRLKASFNLDTTVDALNTFVCETGTGKHVPRALFIILEPTVAVMVLWLLFLHRLSLPALFLGDRECTPWWRSHGTTMMPATIDVNRLATHRPNLKAGSVYSLTGFDVARCNPNYRLSDSSLLIWFSDSTYFKEVTDPAVPSPPESFRFRNHSEMLGLANTNNQLPDLIGDITDVKSTVTDPPQGSSYVGKVSRIFLNATSGTHIYFDKETSAWESFFYSLVEQDIGVTPAAPLLRGYAKVEVLSIAELNNRSLSDRFLRLPEQSDFPTMSDIDFICNERVTDIKMDKGWCYVSFSSCAKKLQRTASSFTCVPFNNTYAVGVLRYRVEMSVADETGEELFVCFDGVMTKLHNMRAYEAGHLLGGVTMTMEMTTTVATQTVPVKVEVARLMELLG</sequence>
<name>A0ABQ7Y3S0_BRANA</name>
<dbReference type="Gene3D" id="2.40.50.140">
    <property type="entry name" value="Nucleic acid-binding proteins"/>
    <property type="match status" value="1"/>
</dbReference>
<reference evidence="2 3" key="1">
    <citation type="submission" date="2021-05" db="EMBL/GenBank/DDBJ databases">
        <title>Genome Assembly of Synthetic Allotetraploid Brassica napus Reveals Homoeologous Exchanges between Subgenomes.</title>
        <authorList>
            <person name="Davis J.T."/>
        </authorList>
    </citation>
    <scope>NUCLEOTIDE SEQUENCE [LARGE SCALE GENOMIC DNA]</scope>
    <source>
        <strain evidence="3">cv. Da-Ae</strain>
        <tissue evidence="2">Seedling</tissue>
    </source>
</reference>
<gene>
    <name evidence="2" type="ORF">HID58_080043</name>
</gene>
<dbReference type="SUPFAM" id="SSF50249">
    <property type="entry name" value="Nucleic acid-binding proteins"/>
    <property type="match status" value="1"/>
</dbReference>
<keyword evidence="3" id="KW-1185">Reference proteome</keyword>
<keyword evidence="1" id="KW-0812">Transmembrane</keyword>
<dbReference type="Proteomes" id="UP000824890">
    <property type="component" value="Unassembled WGS sequence"/>
</dbReference>